<dbReference type="Proteomes" id="UP000230778">
    <property type="component" value="Unassembled WGS sequence"/>
</dbReference>
<dbReference type="SUPFAM" id="SSF55608">
    <property type="entry name" value="Homing endonucleases"/>
    <property type="match status" value="2"/>
</dbReference>
<comment type="caution">
    <text evidence="2">The sequence shown here is derived from an EMBL/GenBank/DDBJ whole genome shotgun (WGS) entry which is preliminary data.</text>
</comment>
<name>A0A2H0FKZ0_9BACT</name>
<dbReference type="EMBL" id="PCUC01000046">
    <property type="protein sequence ID" value="PIQ07344.1"/>
    <property type="molecule type" value="Genomic_DNA"/>
</dbReference>
<dbReference type="InterPro" id="IPR027434">
    <property type="entry name" value="Homing_endonucl"/>
</dbReference>
<evidence type="ECO:0000259" key="1">
    <source>
        <dbReference type="PROSITE" id="PS50819"/>
    </source>
</evidence>
<dbReference type="InterPro" id="IPR004860">
    <property type="entry name" value="LAGLIDADG_dom"/>
</dbReference>
<dbReference type="Pfam" id="PF14528">
    <property type="entry name" value="LAGLIDADG_3"/>
    <property type="match status" value="2"/>
</dbReference>
<dbReference type="GO" id="GO:0004519">
    <property type="term" value="F:endonuclease activity"/>
    <property type="evidence" value="ECO:0007669"/>
    <property type="project" value="InterPro"/>
</dbReference>
<dbReference type="AlphaFoldDB" id="A0A2H0FKZ0"/>
<evidence type="ECO:0000313" key="2">
    <source>
        <dbReference type="EMBL" id="PIQ07344.1"/>
    </source>
</evidence>
<evidence type="ECO:0000313" key="3">
    <source>
        <dbReference type="Proteomes" id="UP000230778"/>
    </source>
</evidence>
<feature type="domain" description="DOD-type homing endonuclease" evidence="1">
    <location>
        <begin position="19"/>
        <end position="164"/>
    </location>
</feature>
<dbReference type="InterPro" id="IPR004042">
    <property type="entry name" value="Intein_endonuc_central"/>
</dbReference>
<gene>
    <name evidence="2" type="ORF">COW72_00830</name>
</gene>
<proteinExistence type="predicted"/>
<reference evidence="2 3" key="1">
    <citation type="submission" date="2017-09" db="EMBL/GenBank/DDBJ databases">
        <title>Depth-based differentiation of microbial function through sediment-hosted aquifers and enrichment of novel symbionts in the deep terrestrial subsurface.</title>
        <authorList>
            <person name="Probst A.J."/>
            <person name="Ladd B."/>
            <person name="Jarett J.K."/>
            <person name="Geller-Mcgrath D.E."/>
            <person name="Sieber C.M."/>
            <person name="Emerson J.B."/>
            <person name="Anantharaman K."/>
            <person name="Thomas B.C."/>
            <person name="Malmstrom R."/>
            <person name="Stieglmeier M."/>
            <person name="Klingl A."/>
            <person name="Woyke T."/>
            <person name="Ryan C.M."/>
            <person name="Banfield J.F."/>
        </authorList>
    </citation>
    <scope>NUCLEOTIDE SEQUENCE [LARGE SCALE GENOMIC DNA]</scope>
    <source>
        <strain evidence="2">CG18_big_fil_WC_8_21_14_2_50_37_10</strain>
    </source>
</reference>
<protein>
    <recommendedName>
        <fullName evidence="1">DOD-type homing endonuclease domain-containing protein</fullName>
    </recommendedName>
</protein>
<dbReference type="PROSITE" id="PS50819">
    <property type="entry name" value="INTEIN_ENDONUCLEASE"/>
    <property type="match status" value="1"/>
</dbReference>
<sequence length="211" mass="24596">MGKSSKFISINWNGNLAYAIGLFTSDGCLSSDGRHLEFNSKDKEQIEHFRKCLNLNNKITKKARSNEKIKKYYRIQFGSVQFYKFLESIGLSSRKSRTLQEVKIPQEFFPDFLRGLFDGDGCFRIFTHSESRYPQLRTSFASASPPFIRWLQQKIKKALGIEGFIGKAKRDENLIYAIADSLKLLNYMYYSPNIICLSRKFQKAKPYFMRT</sequence>
<organism evidence="2 3">
    <name type="scientific">Candidatus Nealsonbacteria bacterium CG18_big_fil_WC_8_21_14_2_50_37_10</name>
    <dbReference type="NCBI Taxonomy" id="1974717"/>
    <lineage>
        <taxon>Bacteria</taxon>
        <taxon>Candidatus Nealsoniibacteriota</taxon>
    </lineage>
</organism>
<dbReference type="Gene3D" id="3.10.28.10">
    <property type="entry name" value="Homing endonucleases"/>
    <property type="match status" value="1"/>
</dbReference>
<accession>A0A2H0FKZ0</accession>